<reference evidence="3" key="1">
    <citation type="journal article" date="2015" name="Nat. Genet.">
        <title>The genome and transcriptome of the zoonotic hookworm Ancylostoma ceylanicum identify infection-specific gene families.</title>
        <authorList>
            <person name="Schwarz E.M."/>
            <person name="Hu Y."/>
            <person name="Antoshechkin I."/>
            <person name="Miller M.M."/>
            <person name="Sternberg P.W."/>
            <person name="Aroian R.V."/>
        </authorList>
    </citation>
    <scope>NUCLEOTIDE SEQUENCE</scope>
    <source>
        <strain evidence="3">HY135</strain>
    </source>
</reference>
<feature type="compositionally biased region" description="Basic and acidic residues" evidence="1">
    <location>
        <begin position="56"/>
        <end position="69"/>
    </location>
</feature>
<name>A0A016V1P4_9BILA</name>
<evidence type="ECO:0000313" key="2">
    <source>
        <dbReference type="EMBL" id="EYC21385.1"/>
    </source>
</evidence>
<sequence length="69" mass="7966">MLPALCYTSELWALTKVAETQLRATQISIERRMLGLSLRQQKERHLHNSDVRAMSKVHDADLHADESKH</sequence>
<accession>A0A016V1P4</accession>
<organism evidence="2 3">
    <name type="scientific">Ancylostoma ceylanicum</name>
    <dbReference type="NCBI Taxonomy" id="53326"/>
    <lineage>
        <taxon>Eukaryota</taxon>
        <taxon>Metazoa</taxon>
        <taxon>Ecdysozoa</taxon>
        <taxon>Nematoda</taxon>
        <taxon>Chromadorea</taxon>
        <taxon>Rhabditida</taxon>
        <taxon>Rhabditina</taxon>
        <taxon>Rhabditomorpha</taxon>
        <taxon>Strongyloidea</taxon>
        <taxon>Ancylostomatidae</taxon>
        <taxon>Ancylostomatinae</taxon>
        <taxon>Ancylostoma</taxon>
    </lineage>
</organism>
<comment type="caution">
    <text evidence="2">The sequence shown here is derived from an EMBL/GenBank/DDBJ whole genome shotgun (WGS) entry which is preliminary data.</text>
</comment>
<evidence type="ECO:0000313" key="3">
    <source>
        <dbReference type="Proteomes" id="UP000024635"/>
    </source>
</evidence>
<keyword evidence="3" id="KW-1185">Reference proteome</keyword>
<dbReference type="EMBL" id="JARK01001355">
    <property type="protein sequence ID" value="EYC21385.1"/>
    <property type="molecule type" value="Genomic_DNA"/>
</dbReference>
<evidence type="ECO:0000256" key="1">
    <source>
        <dbReference type="SAM" id="MobiDB-lite"/>
    </source>
</evidence>
<dbReference type="AlphaFoldDB" id="A0A016V1P4"/>
<protein>
    <submittedName>
        <fullName evidence="2">Uncharacterized protein</fullName>
    </submittedName>
</protein>
<gene>
    <name evidence="2" type="primary">Acey_s0019.g3788</name>
    <name evidence="2" type="ORF">Y032_0019g3788</name>
</gene>
<proteinExistence type="predicted"/>
<feature type="region of interest" description="Disordered" evidence="1">
    <location>
        <begin position="46"/>
        <end position="69"/>
    </location>
</feature>
<dbReference type="Proteomes" id="UP000024635">
    <property type="component" value="Unassembled WGS sequence"/>
</dbReference>